<gene>
    <name evidence="1" type="ORF">O6H91_21G027700</name>
</gene>
<keyword evidence="2" id="KW-1185">Reference proteome</keyword>
<organism evidence="1 2">
    <name type="scientific">Diphasiastrum complanatum</name>
    <name type="common">Issler's clubmoss</name>
    <name type="synonym">Lycopodium complanatum</name>
    <dbReference type="NCBI Taxonomy" id="34168"/>
    <lineage>
        <taxon>Eukaryota</taxon>
        <taxon>Viridiplantae</taxon>
        <taxon>Streptophyta</taxon>
        <taxon>Embryophyta</taxon>
        <taxon>Tracheophyta</taxon>
        <taxon>Lycopodiopsida</taxon>
        <taxon>Lycopodiales</taxon>
        <taxon>Lycopodiaceae</taxon>
        <taxon>Lycopodioideae</taxon>
        <taxon>Diphasiastrum</taxon>
    </lineage>
</organism>
<sequence>MGQTPVVGFFRRIWSHFGFNKEADNKRSSADLEGGFGVKIHVAAKPISTGPVVSQCSSGNGGVQGLKWYSEKLCSDEDGDVAEEFFHEPQPETLGEKTSGLEATVKTNPVKLKGPVCTFDGNVYQFVETSGVLQRA</sequence>
<evidence type="ECO:0000313" key="1">
    <source>
        <dbReference type="EMBL" id="KAJ7517530.1"/>
    </source>
</evidence>
<dbReference type="EMBL" id="CM055112">
    <property type="protein sequence ID" value="KAJ7517530.1"/>
    <property type="molecule type" value="Genomic_DNA"/>
</dbReference>
<dbReference type="Proteomes" id="UP001162992">
    <property type="component" value="Chromosome 21"/>
</dbReference>
<proteinExistence type="predicted"/>
<reference evidence="2" key="1">
    <citation type="journal article" date="2024" name="Proc. Natl. Acad. Sci. U.S.A.">
        <title>Extraordinary preservation of gene collinearity over three hundred million years revealed in homosporous lycophytes.</title>
        <authorList>
            <person name="Li C."/>
            <person name="Wickell D."/>
            <person name="Kuo L.Y."/>
            <person name="Chen X."/>
            <person name="Nie B."/>
            <person name="Liao X."/>
            <person name="Peng D."/>
            <person name="Ji J."/>
            <person name="Jenkins J."/>
            <person name="Williams M."/>
            <person name="Shu S."/>
            <person name="Plott C."/>
            <person name="Barry K."/>
            <person name="Rajasekar S."/>
            <person name="Grimwood J."/>
            <person name="Han X."/>
            <person name="Sun S."/>
            <person name="Hou Z."/>
            <person name="He W."/>
            <person name="Dai G."/>
            <person name="Sun C."/>
            <person name="Schmutz J."/>
            <person name="Leebens-Mack J.H."/>
            <person name="Li F.W."/>
            <person name="Wang L."/>
        </authorList>
    </citation>
    <scope>NUCLEOTIDE SEQUENCE [LARGE SCALE GENOMIC DNA]</scope>
    <source>
        <strain evidence="2">cv. PW_Plant_1</strain>
    </source>
</reference>
<name>A0ACC2AIY2_DIPCM</name>
<accession>A0ACC2AIY2</accession>
<evidence type="ECO:0000313" key="2">
    <source>
        <dbReference type="Proteomes" id="UP001162992"/>
    </source>
</evidence>
<comment type="caution">
    <text evidence="1">The sequence shown here is derived from an EMBL/GenBank/DDBJ whole genome shotgun (WGS) entry which is preliminary data.</text>
</comment>
<protein>
    <submittedName>
        <fullName evidence="1">Uncharacterized protein</fullName>
    </submittedName>
</protein>